<feature type="compositionally biased region" description="Low complexity" evidence="8">
    <location>
        <begin position="212"/>
        <end position="222"/>
    </location>
</feature>
<keyword evidence="7" id="KW-0539">Nucleus</keyword>
<dbReference type="InterPro" id="IPR024882">
    <property type="entry name" value="NUP58/p45/49"/>
</dbReference>
<name>A0AA38VDV9_9PEZI</name>
<evidence type="ECO:0000256" key="5">
    <source>
        <dbReference type="ARBA" id="ARBA00023010"/>
    </source>
</evidence>
<dbReference type="GO" id="GO:0051028">
    <property type="term" value="P:mRNA transport"/>
    <property type="evidence" value="ECO:0007669"/>
    <property type="project" value="UniProtKB-KW"/>
</dbReference>
<dbReference type="InterPro" id="IPR025574">
    <property type="entry name" value="Nucleoporin_FG_rpt"/>
</dbReference>
<accession>A0AA38VDV9</accession>
<keyword evidence="5" id="KW-0811">Translocation</keyword>
<dbReference type="Gene3D" id="6.10.140.1350">
    <property type="match status" value="1"/>
</dbReference>
<dbReference type="PANTHER" id="PTHR13437">
    <property type="entry name" value="NUCLEOPORIN P58/P45 NUCLEOPORIN-LIKE PROTEIN 1"/>
    <property type="match status" value="1"/>
</dbReference>
<dbReference type="GO" id="GO:0008139">
    <property type="term" value="F:nuclear localization sequence binding"/>
    <property type="evidence" value="ECO:0007669"/>
    <property type="project" value="InterPro"/>
</dbReference>
<feature type="compositionally biased region" description="Polar residues" evidence="8">
    <location>
        <begin position="14"/>
        <end position="30"/>
    </location>
</feature>
<feature type="compositionally biased region" description="Low complexity" evidence="8">
    <location>
        <begin position="38"/>
        <end position="50"/>
    </location>
</feature>
<evidence type="ECO:0000256" key="3">
    <source>
        <dbReference type="ARBA" id="ARBA00022816"/>
    </source>
</evidence>
<gene>
    <name evidence="9" type="ORF">NKR23_g6852</name>
</gene>
<feature type="compositionally biased region" description="Polar residues" evidence="8">
    <location>
        <begin position="269"/>
        <end position="279"/>
    </location>
</feature>
<sequence>MALARSASGPGGLSINTGSANLFGTASSQPPAAGGLFGSAQSSQQPAQSGGLFGAAPAQPSQPTGSMFGGAASSQQQQAGGLFGSRMAAPQQQTGGLFGSAATAQPQQTGGLFGSTTQQQPLQQTGGLFGGTQPQQQQQQQQQTGGLFGSTAAAQPQQQQTGGLFGSSTQQPAQSGGLFGGATQQQQQQQRPGGLFGASTAQPAMTGGLFGQSQQQQPQQQQASGGLFGQSRPTGGLFSSLNQSTQQPQANALGQTLGGGSALGPGLTMGQSTSSSQQVVPGVRIDLSNIKSTTRFNDLQEDLQKEIANIDRVIQGCIAQKNELDAFMPAHGEQLASIPTDVRFVSRKYAGVDGALAADAQAIRGLRELVKVDADHARLSFKAVDNLKLPAQYHTAGLWSTRSQGAAGSGAAADAESESNSDLVSFFSRTADEMDEQMKKFQKNLAEIEMHLGGVQSNLMEQVQRLQASKSKGASAGTTEDRIAELAGVLRDFEDGILKVAGQVGGVREGVTELQLGEFRNGVH</sequence>
<feature type="compositionally biased region" description="Low complexity" evidence="8">
    <location>
        <begin position="65"/>
        <end position="80"/>
    </location>
</feature>
<keyword evidence="2" id="KW-0813">Transport</keyword>
<keyword evidence="4" id="KW-0653">Protein transport</keyword>
<comment type="subcellular location">
    <subcellularLocation>
        <location evidence="1">Nucleus</location>
        <location evidence="1">Nuclear pore complex</location>
    </subcellularLocation>
</comment>
<dbReference type="Pfam" id="PF21121">
    <property type="entry name" value="Nup49_C"/>
    <property type="match status" value="1"/>
</dbReference>
<proteinExistence type="predicted"/>
<evidence type="ECO:0000256" key="2">
    <source>
        <dbReference type="ARBA" id="ARBA00022448"/>
    </source>
</evidence>
<reference evidence="9" key="1">
    <citation type="submission" date="2022-07" db="EMBL/GenBank/DDBJ databases">
        <title>Fungi with potential for degradation of polypropylene.</title>
        <authorList>
            <person name="Gostincar C."/>
        </authorList>
    </citation>
    <scope>NUCLEOTIDE SEQUENCE</scope>
    <source>
        <strain evidence="9">EXF-13308</strain>
    </source>
</reference>
<evidence type="ECO:0000313" key="10">
    <source>
        <dbReference type="Proteomes" id="UP001174694"/>
    </source>
</evidence>
<evidence type="ECO:0000256" key="6">
    <source>
        <dbReference type="ARBA" id="ARBA00023132"/>
    </source>
</evidence>
<feature type="compositionally biased region" description="Low complexity" evidence="8">
    <location>
        <begin position="181"/>
        <end position="193"/>
    </location>
</feature>
<evidence type="ECO:0000256" key="1">
    <source>
        <dbReference type="ARBA" id="ARBA00004567"/>
    </source>
</evidence>
<dbReference type="Pfam" id="PF13634">
    <property type="entry name" value="Nucleoporin_FG"/>
    <property type="match status" value="2"/>
</dbReference>
<dbReference type="Proteomes" id="UP001174694">
    <property type="component" value="Unassembled WGS sequence"/>
</dbReference>
<dbReference type="AlphaFoldDB" id="A0AA38VDV9"/>
<dbReference type="GO" id="GO:0005643">
    <property type="term" value="C:nuclear pore"/>
    <property type="evidence" value="ECO:0007669"/>
    <property type="project" value="UniProtKB-SubCell"/>
</dbReference>
<feature type="region of interest" description="Disordered" evidence="8">
    <location>
        <begin position="97"/>
        <end position="280"/>
    </location>
</feature>
<feature type="compositionally biased region" description="Low complexity" evidence="8">
    <location>
        <begin position="114"/>
        <end position="160"/>
    </location>
</feature>
<dbReference type="PANTHER" id="PTHR13437:SF2">
    <property type="entry name" value="NUCLEOPORIN P58_P45"/>
    <property type="match status" value="1"/>
</dbReference>
<evidence type="ECO:0000256" key="8">
    <source>
        <dbReference type="SAM" id="MobiDB-lite"/>
    </source>
</evidence>
<keyword evidence="10" id="KW-1185">Reference proteome</keyword>
<feature type="region of interest" description="Disordered" evidence="8">
    <location>
        <begin position="1"/>
        <end position="82"/>
    </location>
</feature>
<organism evidence="9 10">
    <name type="scientific">Pleurostoma richardsiae</name>
    <dbReference type="NCBI Taxonomy" id="41990"/>
    <lineage>
        <taxon>Eukaryota</taxon>
        <taxon>Fungi</taxon>
        <taxon>Dikarya</taxon>
        <taxon>Ascomycota</taxon>
        <taxon>Pezizomycotina</taxon>
        <taxon>Sordariomycetes</taxon>
        <taxon>Sordariomycetidae</taxon>
        <taxon>Calosphaeriales</taxon>
        <taxon>Pleurostomataceae</taxon>
        <taxon>Pleurostoma</taxon>
    </lineage>
</organism>
<dbReference type="GO" id="GO:0015031">
    <property type="term" value="P:protein transport"/>
    <property type="evidence" value="ECO:0007669"/>
    <property type="project" value="UniProtKB-KW"/>
</dbReference>
<evidence type="ECO:0000313" key="9">
    <source>
        <dbReference type="EMBL" id="KAJ9142965.1"/>
    </source>
</evidence>
<dbReference type="GO" id="GO:0017056">
    <property type="term" value="F:structural constituent of nuclear pore"/>
    <property type="evidence" value="ECO:0007669"/>
    <property type="project" value="InterPro"/>
</dbReference>
<dbReference type="EMBL" id="JANBVO010000020">
    <property type="protein sequence ID" value="KAJ9142965.1"/>
    <property type="molecule type" value="Genomic_DNA"/>
</dbReference>
<protein>
    <submittedName>
        <fullName evidence="9">Nucleoporin NUP49</fullName>
    </submittedName>
</protein>
<evidence type="ECO:0000256" key="4">
    <source>
        <dbReference type="ARBA" id="ARBA00022927"/>
    </source>
</evidence>
<comment type="caution">
    <text evidence="9">The sequence shown here is derived from an EMBL/GenBank/DDBJ whole genome shotgun (WGS) entry which is preliminary data.</text>
</comment>
<feature type="compositionally biased region" description="Polar residues" evidence="8">
    <location>
        <begin position="231"/>
        <end position="254"/>
    </location>
</feature>
<evidence type="ECO:0000256" key="7">
    <source>
        <dbReference type="ARBA" id="ARBA00023242"/>
    </source>
</evidence>
<keyword evidence="6" id="KW-0906">Nuclear pore complex</keyword>
<keyword evidence="3" id="KW-0509">mRNA transport</keyword>